<dbReference type="AlphaFoldDB" id="A0A090YCA0"/>
<feature type="domain" description="Nitrogenase/oxidoreductase component 1" evidence="7">
    <location>
        <begin position="19"/>
        <end position="426"/>
    </location>
</feature>
<comment type="similarity">
    <text evidence="3 6">Belongs to the NifD/NifK/NifE/NifN family.</text>
</comment>
<dbReference type="PANTHER" id="PTHR33712">
    <property type="entry name" value="LIGHT-INDEPENDENT PROTOCHLOROPHYLLIDE REDUCTASE SUBUNIT B"/>
    <property type="match status" value="1"/>
</dbReference>
<dbReference type="Gene3D" id="3.40.50.1980">
    <property type="entry name" value="Nitrogenase molybdenum iron protein domain"/>
    <property type="match status" value="3"/>
</dbReference>
<dbReference type="STRING" id="44252.DJ90_2120"/>
<organism evidence="8 9">
    <name type="scientific">Paenibacillus macerans</name>
    <name type="common">Bacillus macerans</name>
    <dbReference type="NCBI Taxonomy" id="44252"/>
    <lineage>
        <taxon>Bacteria</taxon>
        <taxon>Bacillati</taxon>
        <taxon>Bacillota</taxon>
        <taxon>Bacilli</taxon>
        <taxon>Bacillales</taxon>
        <taxon>Paenibacillaceae</taxon>
        <taxon>Paenibacillus</taxon>
    </lineage>
</organism>
<keyword evidence="5 6" id="KW-0535">Nitrogen fixation</keyword>
<dbReference type="Proteomes" id="UP000029278">
    <property type="component" value="Unassembled WGS sequence"/>
</dbReference>
<sequence length="441" mass="48231">MTINKTNKPLSCNPLKIGQPLGGVLALQGIYRSMPIIHGALGCTAFAKTLLTRHYREPIAVQTTALQEMDVIFDADRNLEEALETVLAKHRPDCVGVISTALTEASGADYAGRIKTFKRKRNLRDTLLVTCSLPDYRGSLESGYGAMVESIIDGLLEQTGRKPQRPVKRQVNLLPGSFLTAADVMELKETIASFGLEVIALPDMSTSLSGHLLTGFSPLTRGGVPLDSARQTLRSELTIAIGSSMERPARRLQNAAGIPYRVFDGVSGLAASDEFFYFLQEFSGEPVPWRYRWQRENLLDGMLDAHFNYAGATAVVALEPDHLVSAVSWLKEMGVGFQGLVASCETPSLQRRDEEIWIGDLEDAERLAAGADLWISNTHGKNGAERCGAAFMAMGFPVLDELGAYMSLTVGYRGTMELINKAGNRLIRREENQHARSVCHG</sequence>
<dbReference type="UniPathway" id="UPA00782"/>
<proteinExistence type="inferred from homology"/>
<evidence type="ECO:0000256" key="5">
    <source>
        <dbReference type="ARBA" id="ARBA00023231"/>
    </source>
</evidence>
<comment type="function">
    <text evidence="1">This protein may play a role in the biosynthesis of the prosthetic group of nitrogenase (FeMo cofactor).</text>
</comment>
<evidence type="ECO:0000256" key="6">
    <source>
        <dbReference type="RuleBase" id="RU004021"/>
    </source>
</evidence>
<dbReference type="InterPro" id="IPR000510">
    <property type="entry name" value="Nase/OxRdtase_comp1"/>
</dbReference>
<dbReference type="GeneID" id="77007766"/>
<evidence type="ECO:0000256" key="2">
    <source>
        <dbReference type="ARBA" id="ARBA00005155"/>
    </source>
</evidence>
<dbReference type="Pfam" id="PF00148">
    <property type="entry name" value="Oxidored_nitro"/>
    <property type="match status" value="1"/>
</dbReference>
<comment type="pathway">
    <text evidence="2">Cofactor biosynthesis; Fe-Mo cofactor biosynthesis.</text>
</comment>
<reference evidence="8" key="1">
    <citation type="submission" date="2014-04" db="EMBL/GenBank/DDBJ databases">
        <authorList>
            <person name="Bishop-Lilly K.A."/>
            <person name="Broomall S.M."/>
            <person name="Chain P.S."/>
            <person name="Chertkov O."/>
            <person name="Coyne S.R."/>
            <person name="Daligault H.E."/>
            <person name="Davenport K.W."/>
            <person name="Erkkila T."/>
            <person name="Frey K.G."/>
            <person name="Gibbons H.S."/>
            <person name="Gu W."/>
            <person name="Jaissle J."/>
            <person name="Johnson S.L."/>
            <person name="Koroleva G.I."/>
            <person name="Ladner J.T."/>
            <person name="Lo C.-C."/>
            <person name="Minogue T.D."/>
            <person name="Munk C."/>
            <person name="Palacios G.F."/>
            <person name="Redden C.L."/>
            <person name="Rosenzweig C.N."/>
            <person name="Scholz M.B."/>
            <person name="Teshima H."/>
            <person name="Xu Y."/>
        </authorList>
    </citation>
    <scope>NUCLEOTIDE SEQUENCE [LARGE SCALE GENOMIC DNA]</scope>
    <source>
        <strain evidence="8">8244</strain>
    </source>
</reference>
<dbReference type="InterPro" id="IPR005975">
    <property type="entry name" value="Nase_Mo-Fe_CF"/>
</dbReference>
<dbReference type="HOGENOM" id="CLU_025876_2_0_9"/>
<keyword evidence="9" id="KW-1185">Reference proteome</keyword>
<dbReference type="PATRIC" id="fig|44252.3.peg.4987"/>
<evidence type="ECO:0000256" key="1">
    <source>
        <dbReference type="ARBA" id="ARBA00003171"/>
    </source>
</evidence>
<evidence type="ECO:0000313" key="8">
    <source>
        <dbReference type="EMBL" id="KFM95816.1"/>
    </source>
</evidence>
<dbReference type="InterPro" id="IPR000318">
    <property type="entry name" value="Nase_comp1_CS"/>
</dbReference>
<dbReference type="SUPFAM" id="SSF53807">
    <property type="entry name" value="Helical backbone' metal receptor"/>
    <property type="match status" value="1"/>
</dbReference>
<dbReference type="InterPro" id="IPR050152">
    <property type="entry name" value="ChlB/BchB/BchZ"/>
</dbReference>
<comment type="caution">
    <text evidence="8">The sequence shown here is derived from an EMBL/GenBank/DDBJ whole genome shotgun (WGS) entry which is preliminary data.</text>
</comment>
<evidence type="ECO:0000256" key="4">
    <source>
        <dbReference type="ARBA" id="ARBA00013282"/>
    </source>
</evidence>
<evidence type="ECO:0000259" key="7">
    <source>
        <dbReference type="Pfam" id="PF00148"/>
    </source>
</evidence>
<dbReference type="GO" id="GO:0065003">
    <property type="term" value="P:protein-containing complex assembly"/>
    <property type="evidence" value="ECO:0007669"/>
    <property type="project" value="InterPro"/>
</dbReference>
<accession>A0A090YCA0</accession>
<dbReference type="NCBIfam" id="TIGR01285">
    <property type="entry name" value="nifN"/>
    <property type="match status" value="1"/>
</dbReference>
<dbReference type="Gene3D" id="6.10.250.1090">
    <property type="match status" value="1"/>
</dbReference>
<gene>
    <name evidence="8" type="primary">nifN</name>
    <name evidence="8" type="ORF">DJ90_2120</name>
</gene>
<dbReference type="GO" id="GO:0016163">
    <property type="term" value="F:nitrogenase activity"/>
    <property type="evidence" value="ECO:0007669"/>
    <property type="project" value="InterPro"/>
</dbReference>
<dbReference type="RefSeq" id="WP_051985503.1">
    <property type="nucleotide sequence ID" value="NZ_JAKOBR010000035.1"/>
</dbReference>
<dbReference type="OrthoDB" id="9800746at2"/>
<dbReference type="EMBL" id="JMQA01000041">
    <property type="protein sequence ID" value="KFM95816.1"/>
    <property type="molecule type" value="Genomic_DNA"/>
</dbReference>
<evidence type="ECO:0000256" key="3">
    <source>
        <dbReference type="ARBA" id="ARBA00011002"/>
    </source>
</evidence>
<evidence type="ECO:0000313" key="9">
    <source>
        <dbReference type="Proteomes" id="UP000029278"/>
    </source>
</evidence>
<dbReference type="PROSITE" id="PS00699">
    <property type="entry name" value="NITROGENASE_1_1"/>
    <property type="match status" value="1"/>
</dbReference>
<dbReference type="CDD" id="cd01966">
    <property type="entry name" value="Nitrogenase_NifN_1"/>
    <property type="match status" value="1"/>
</dbReference>
<name>A0A090YCA0_PAEMA</name>
<protein>
    <recommendedName>
        <fullName evidence="4">Nitrogenase iron-molybdenum cofactor biosynthesis protein NifN</fullName>
    </recommendedName>
</protein>
<dbReference type="PANTHER" id="PTHR33712:SF7">
    <property type="entry name" value="LIGHT-INDEPENDENT PROTOCHLOROPHYLLIDE REDUCTASE SUBUNIT B"/>
    <property type="match status" value="1"/>
</dbReference>